<reference evidence="1 2" key="1">
    <citation type="journal article" date="2022" name="DNA Res.">
        <title>Chromosomal-level genome assembly of the orchid tree Bauhinia variegata (Leguminosae; Cercidoideae) supports the allotetraploid origin hypothesis of Bauhinia.</title>
        <authorList>
            <person name="Zhong Y."/>
            <person name="Chen Y."/>
            <person name="Zheng D."/>
            <person name="Pang J."/>
            <person name="Liu Y."/>
            <person name="Luo S."/>
            <person name="Meng S."/>
            <person name="Qian L."/>
            <person name="Wei D."/>
            <person name="Dai S."/>
            <person name="Zhou R."/>
        </authorList>
    </citation>
    <scope>NUCLEOTIDE SEQUENCE [LARGE SCALE GENOMIC DNA]</scope>
    <source>
        <strain evidence="1">BV-YZ2020</strain>
    </source>
</reference>
<proteinExistence type="predicted"/>
<sequence>MDKTSTTCQAHSLHDSEGDREFCFWYSSHDQIESNGTNHNAVAQFKEGFGVCSPAMVETYKECKYEYSPLLPHKLHCSNLSPTSRRQRIVEGKRELMEMIQDMPESAFELSFQDLVKEQQVLEPFQKETCVDDTHIHSSREDKLEKLNKRNKILPVESMDSETFLLKMFFPTSLAWMEKAKVGNRSKVSQRPSIQESTKHVYREGKIKKLLLAEENRSSNVGHNIREITRNINDSSIKSRSDPFSEVSKV</sequence>
<evidence type="ECO:0000313" key="2">
    <source>
        <dbReference type="Proteomes" id="UP000828941"/>
    </source>
</evidence>
<dbReference type="EMBL" id="CM039430">
    <property type="protein sequence ID" value="KAI4345071.1"/>
    <property type="molecule type" value="Genomic_DNA"/>
</dbReference>
<organism evidence="1 2">
    <name type="scientific">Bauhinia variegata</name>
    <name type="common">Purple orchid tree</name>
    <name type="synonym">Phanera variegata</name>
    <dbReference type="NCBI Taxonomy" id="167791"/>
    <lineage>
        <taxon>Eukaryota</taxon>
        <taxon>Viridiplantae</taxon>
        <taxon>Streptophyta</taxon>
        <taxon>Embryophyta</taxon>
        <taxon>Tracheophyta</taxon>
        <taxon>Spermatophyta</taxon>
        <taxon>Magnoliopsida</taxon>
        <taxon>eudicotyledons</taxon>
        <taxon>Gunneridae</taxon>
        <taxon>Pentapetalae</taxon>
        <taxon>rosids</taxon>
        <taxon>fabids</taxon>
        <taxon>Fabales</taxon>
        <taxon>Fabaceae</taxon>
        <taxon>Cercidoideae</taxon>
        <taxon>Cercideae</taxon>
        <taxon>Bauhiniinae</taxon>
        <taxon>Bauhinia</taxon>
    </lineage>
</organism>
<accession>A0ACB9P9Q1</accession>
<keyword evidence="2" id="KW-1185">Reference proteome</keyword>
<dbReference type="Proteomes" id="UP000828941">
    <property type="component" value="Chromosome 5"/>
</dbReference>
<evidence type="ECO:0000313" key="1">
    <source>
        <dbReference type="EMBL" id="KAI4345071.1"/>
    </source>
</evidence>
<name>A0ACB9P9Q1_BAUVA</name>
<comment type="caution">
    <text evidence="1">The sequence shown here is derived from an EMBL/GenBank/DDBJ whole genome shotgun (WGS) entry which is preliminary data.</text>
</comment>
<gene>
    <name evidence="1" type="ORF">L6164_012238</name>
</gene>
<protein>
    <submittedName>
        <fullName evidence="1">Uncharacterized protein</fullName>
    </submittedName>
</protein>